<evidence type="ECO:0000256" key="3">
    <source>
        <dbReference type="ARBA" id="ARBA00022692"/>
    </source>
</evidence>
<proteinExistence type="predicted"/>
<feature type="transmembrane region" description="Helical" evidence="6">
    <location>
        <begin position="373"/>
        <end position="391"/>
    </location>
</feature>
<dbReference type="InterPro" id="IPR050833">
    <property type="entry name" value="Poly_Biosynth_Transport"/>
</dbReference>
<dbReference type="InterPro" id="IPR002797">
    <property type="entry name" value="Polysacc_synth"/>
</dbReference>
<dbReference type="GO" id="GO:0005886">
    <property type="term" value="C:plasma membrane"/>
    <property type="evidence" value="ECO:0007669"/>
    <property type="project" value="UniProtKB-SubCell"/>
</dbReference>
<feature type="transmembrane region" description="Helical" evidence="6">
    <location>
        <begin position="12"/>
        <end position="32"/>
    </location>
</feature>
<comment type="caution">
    <text evidence="7">The sequence shown here is derived from an EMBL/GenBank/DDBJ whole genome shotgun (WGS) entry which is preliminary data.</text>
</comment>
<evidence type="ECO:0000313" key="8">
    <source>
        <dbReference type="Proteomes" id="UP000243688"/>
    </source>
</evidence>
<comment type="subcellular location">
    <subcellularLocation>
        <location evidence="1">Cell membrane</location>
        <topology evidence="1">Multi-pass membrane protein</topology>
    </subcellularLocation>
</comment>
<evidence type="ECO:0000256" key="1">
    <source>
        <dbReference type="ARBA" id="ARBA00004651"/>
    </source>
</evidence>
<dbReference type="CDD" id="cd13124">
    <property type="entry name" value="MATE_SpoVB_like"/>
    <property type="match status" value="1"/>
</dbReference>
<keyword evidence="5 6" id="KW-0472">Membrane</keyword>
<feature type="transmembrane region" description="Helical" evidence="6">
    <location>
        <begin position="52"/>
        <end position="72"/>
    </location>
</feature>
<keyword evidence="3 6" id="KW-0812">Transmembrane</keyword>
<feature type="transmembrane region" description="Helical" evidence="6">
    <location>
        <begin position="336"/>
        <end position="353"/>
    </location>
</feature>
<organism evidence="7 8">
    <name type="scientific">Candidatus Reconcilbacillus cellulovorans</name>
    <dbReference type="NCBI Taxonomy" id="1906605"/>
    <lineage>
        <taxon>Bacteria</taxon>
        <taxon>Bacillati</taxon>
        <taxon>Bacillota</taxon>
        <taxon>Bacilli</taxon>
        <taxon>Bacillales</taxon>
        <taxon>Paenibacillaceae</taxon>
        <taxon>Candidatus Reconcilbacillus</taxon>
    </lineage>
</organism>
<feature type="transmembrane region" description="Helical" evidence="6">
    <location>
        <begin position="293"/>
        <end position="316"/>
    </location>
</feature>
<feature type="transmembrane region" description="Helical" evidence="6">
    <location>
        <begin position="262"/>
        <end position="287"/>
    </location>
</feature>
<evidence type="ECO:0000256" key="6">
    <source>
        <dbReference type="SAM" id="Phobius"/>
    </source>
</evidence>
<dbReference type="PANTHER" id="PTHR30250">
    <property type="entry name" value="PST FAMILY PREDICTED COLANIC ACID TRANSPORTER"/>
    <property type="match status" value="1"/>
</dbReference>
<feature type="transmembrane region" description="Helical" evidence="6">
    <location>
        <begin position="403"/>
        <end position="420"/>
    </location>
</feature>
<evidence type="ECO:0000256" key="5">
    <source>
        <dbReference type="ARBA" id="ARBA00023136"/>
    </source>
</evidence>
<dbReference type="NCBIfam" id="TIGR02900">
    <property type="entry name" value="spore_V_B"/>
    <property type="match status" value="1"/>
</dbReference>
<dbReference type="PANTHER" id="PTHR30250:SF24">
    <property type="entry name" value="STAGE V SPORULATION PROTEIN B"/>
    <property type="match status" value="1"/>
</dbReference>
<dbReference type="Proteomes" id="UP000243688">
    <property type="component" value="Unassembled WGS sequence"/>
</dbReference>
<dbReference type="Pfam" id="PF01943">
    <property type="entry name" value="Polysacc_synt"/>
    <property type="match status" value="1"/>
</dbReference>
<dbReference type="InterPro" id="IPR024923">
    <property type="entry name" value="PG_synth_SpoVB"/>
</dbReference>
<evidence type="ECO:0000313" key="7">
    <source>
        <dbReference type="EMBL" id="PDO10246.1"/>
    </source>
</evidence>
<keyword evidence="2" id="KW-1003">Cell membrane</keyword>
<feature type="transmembrane region" description="Helical" evidence="6">
    <location>
        <begin position="162"/>
        <end position="182"/>
    </location>
</feature>
<feature type="transmembrane region" description="Helical" evidence="6">
    <location>
        <begin position="426"/>
        <end position="453"/>
    </location>
</feature>
<dbReference type="EMBL" id="MOXJ01000017">
    <property type="protein sequence ID" value="PDO10246.1"/>
    <property type="molecule type" value="Genomic_DNA"/>
</dbReference>
<feature type="transmembrane region" description="Helical" evidence="6">
    <location>
        <begin position="128"/>
        <end position="150"/>
    </location>
</feature>
<dbReference type="AlphaFoldDB" id="A0A2A6E0A5"/>
<feature type="transmembrane region" description="Helical" evidence="6">
    <location>
        <begin position="465"/>
        <end position="486"/>
    </location>
</feature>
<name>A0A2A6E0A5_9BACL</name>
<evidence type="ECO:0000256" key="2">
    <source>
        <dbReference type="ARBA" id="ARBA00022475"/>
    </source>
</evidence>
<protein>
    <submittedName>
        <fullName evidence="7">Stage V sporulation protein B</fullName>
    </submittedName>
</protein>
<reference evidence="7 8" key="1">
    <citation type="submission" date="2016-12" db="EMBL/GenBank/DDBJ databases">
        <title>Candidatus Reconcilibacillus cellulovorans genome.</title>
        <authorList>
            <person name="Kolinko S."/>
            <person name="Wu Y.-W."/>
            <person name="Tachea F."/>
            <person name="Denzel E."/>
            <person name="Hiras J."/>
            <person name="Baecker N."/>
            <person name="Chan L.J."/>
            <person name="Eichorst S.A."/>
            <person name="Frey D."/>
            <person name="Adams P.D."/>
            <person name="Pray T."/>
            <person name="Tanjore D."/>
            <person name="Petzold C.J."/>
            <person name="Gladden J.M."/>
            <person name="Simmons B.A."/>
            <person name="Singer S.W."/>
        </authorList>
    </citation>
    <scope>NUCLEOTIDE SEQUENCE [LARGE SCALE GENOMIC DNA]</scope>
    <source>
        <strain evidence="7">JTherm</strain>
    </source>
</reference>
<feature type="transmembrane region" description="Helical" evidence="6">
    <location>
        <begin position="93"/>
        <end position="116"/>
    </location>
</feature>
<evidence type="ECO:0000256" key="4">
    <source>
        <dbReference type="ARBA" id="ARBA00022989"/>
    </source>
</evidence>
<dbReference type="PIRSF" id="PIRSF038958">
    <property type="entry name" value="PG_synth_SpoVB"/>
    <property type="match status" value="1"/>
</dbReference>
<gene>
    <name evidence="7" type="ORF">BLM47_08325</name>
</gene>
<accession>A0A2A6E0A5</accession>
<dbReference type="InterPro" id="IPR014249">
    <property type="entry name" value="Spore_V_B"/>
</dbReference>
<feature type="transmembrane region" description="Helical" evidence="6">
    <location>
        <begin position="492"/>
        <end position="513"/>
    </location>
</feature>
<feature type="transmembrane region" description="Helical" evidence="6">
    <location>
        <begin position="188"/>
        <end position="212"/>
    </location>
</feature>
<keyword evidence="4 6" id="KW-1133">Transmembrane helix</keyword>
<sequence length="525" mass="54810">MRSNSSRSRQSFIAGTLVLAAAGVVNRLLGFVPRIALPRMIGADGVGLYQMGYPLLIVLLTVITGGIPLSVAKLVAEADSRNDERSIRKTLSAALAATFGAGLLLAGGFLAVSDLLVGTLFTDERVSAAFRCMAPILPIVAVSAVLRGYFQGKQNMIPPASSQIVETVVRIVAVLALSAWLMRYGVEYAAAGAMLGVAAGELAGMLMLVGAWRRSTSPLRDGTSVAPAGKSESDATVRSVLGKLLKIAAPVTGSRLVGSASYFLESVLIVQSLAAAGVAASVATAQYGMLQGMVIPVLLLPTALTYSLSVSLVPALSEAAARNDRDAVRRRLSQSIRLSLVAGAPFVTAMFVLSEPLCRLLYRNGETGRMLGMMAPFALMLYVQGPLQAALQALDRPGAALRNTVVGAVVKLVLIVVLASRPEWGIYGAVVAINVNMVLVTILHAASVVRLLGIRVGLVGDLAKTAACMTFMAAAVVLTARLTAFAEPSVRFAAACSAGFAVYTFSAAWLGLIDPRGMLRVILRR</sequence>